<name>A0A5N0UY22_9PSEU</name>
<dbReference type="GO" id="GO:0003677">
    <property type="term" value="F:DNA binding"/>
    <property type="evidence" value="ECO:0007669"/>
    <property type="project" value="InterPro"/>
</dbReference>
<evidence type="ECO:0000259" key="2">
    <source>
        <dbReference type="PROSITE" id="PS50943"/>
    </source>
</evidence>
<dbReference type="InterPro" id="IPR010982">
    <property type="entry name" value="Lambda_DNA-bd_dom_sf"/>
</dbReference>
<dbReference type="SUPFAM" id="SSF47413">
    <property type="entry name" value="lambda repressor-like DNA-binding domains"/>
    <property type="match status" value="1"/>
</dbReference>
<dbReference type="AlphaFoldDB" id="A0A5N0UY22"/>
<dbReference type="Pfam" id="PF13560">
    <property type="entry name" value="HTH_31"/>
    <property type="match status" value="1"/>
</dbReference>
<dbReference type="PANTHER" id="PTHR35010:SF2">
    <property type="entry name" value="BLL4672 PROTEIN"/>
    <property type="match status" value="1"/>
</dbReference>
<organism evidence="3 4">
    <name type="scientific">Amycolatopsis acidicola</name>
    <dbReference type="NCBI Taxonomy" id="2596893"/>
    <lineage>
        <taxon>Bacteria</taxon>
        <taxon>Bacillati</taxon>
        <taxon>Actinomycetota</taxon>
        <taxon>Actinomycetes</taxon>
        <taxon>Pseudonocardiales</taxon>
        <taxon>Pseudonocardiaceae</taxon>
        <taxon>Amycolatopsis</taxon>
    </lineage>
</organism>
<dbReference type="InterPro" id="IPR041413">
    <property type="entry name" value="MLTR_LBD"/>
</dbReference>
<feature type="region of interest" description="Disordered" evidence="1">
    <location>
        <begin position="1"/>
        <end position="34"/>
    </location>
</feature>
<gene>
    <name evidence="3" type="ORF">FPZ12_024600</name>
</gene>
<evidence type="ECO:0000256" key="1">
    <source>
        <dbReference type="SAM" id="MobiDB-lite"/>
    </source>
</evidence>
<protein>
    <submittedName>
        <fullName evidence="3">Helix-turn-helix domain-containing protein</fullName>
    </submittedName>
</protein>
<dbReference type="Gene3D" id="3.30.450.180">
    <property type="match status" value="1"/>
</dbReference>
<dbReference type="OrthoDB" id="4790304at2"/>
<dbReference type="PANTHER" id="PTHR35010">
    <property type="entry name" value="BLL4672 PROTEIN-RELATED"/>
    <property type="match status" value="1"/>
</dbReference>
<feature type="domain" description="HTH cro/C1-type" evidence="2">
    <location>
        <begin position="29"/>
        <end position="80"/>
    </location>
</feature>
<dbReference type="CDD" id="cd00093">
    <property type="entry name" value="HTH_XRE"/>
    <property type="match status" value="1"/>
</dbReference>
<accession>A0A5N0UY22</accession>
<dbReference type="EMBL" id="VMNW02000040">
    <property type="protein sequence ID" value="KAA9157584.1"/>
    <property type="molecule type" value="Genomic_DNA"/>
</dbReference>
<reference evidence="3" key="1">
    <citation type="submission" date="2019-09" db="EMBL/GenBank/DDBJ databases">
        <authorList>
            <person name="Teo W.F.A."/>
            <person name="Duangmal K."/>
        </authorList>
    </citation>
    <scope>NUCLEOTIDE SEQUENCE [LARGE SCALE GENOMIC DNA]</scope>
    <source>
        <strain evidence="3">K81G1</strain>
    </source>
</reference>
<dbReference type="Pfam" id="PF17765">
    <property type="entry name" value="MLTR_LBD"/>
    <property type="match status" value="1"/>
</dbReference>
<evidence type="ECO:0000313" key="4">
    <source>
        <dbReference type="Proteomes" id="UP000319769"/>
    </source>
</evidence>
<dbReference type="Proteomes" id="UP000319769">
    <property type="component" value="Unassembled WGS sequence"/>
</dbReference>
<dbReference type="RefSeq" id="WP_144758779.1">
    <property type="nucleotide sequence ID" value="NZ_VMNW02000040.1"/>
</dbReference>
<dbReference type="SMART" id="SM00530">
    <property type="entry name" value="HTH_XRE"/>
    <property type="match status" value="1"/>
</dbReference>
<comment type="caution">
    <text evidence="3">The sequence shown here is derived from an EMBL/GenBank/DDBJ whole genome shotgun (WGS) entry which is preliminary data.</text>
</comment>
<dbReference type="InterPro" id="IPR001387">
    <property type="entry name" value="Cro/C1-type_HTH"/>
</dbReference>
<evidence type="ECO:0000313" key="3">
    <source>
        <dbReference type="EMBL" id="KAA9157584.1"/>
    </source>
</evidence>
<dbReference type="Gene3D" id="1.10.260.40">
    <property type="entry name" value="lambda repressor-like DNA-binding domains"/>
    <property type="match status" value="1"/>
</dbReference>
<dbReference type="PROSITE" id="PS50943">
    <property type="entry name" value="HTH_CROC1"/>
    <property type="match status" value="1"/>
</dbReference>
<sequence>MGSPLGDFLRAKRDSTQPETLGLPERGRRRSPGLRRSDLATRAGISVEYLTRIEQGRDRNPSPAVMNALADALSLGPAERNHLRYLAKITGGACPTHTRPAPPPRHVRPQILQTLRLLEPGIAVVTNRLGDLLAHTAGFEVITSGSGLLDSEAPNLTRYVFTDPRARKLFPDWDQVADEQAFDLWLGPAVENSEWLSAELAPVAGPEFTRRLNRHEVPERGVLRLDHPSGRELRFLREPLELADDNQQLVVFLPAERKTAEAVDELRRLRGPLRAIS</sequence>
<keyword evidence="4" id="KW-1185">Reference proteome</keyword>
<proteinExistence type="predicted"/>